<evidence type="ECO:0000313" key="11">
    <source>
        <dbReference type="EMBL" id="SHE81930.1"/>
    </source>
</evidence>
<dbReference type="STRING" id="1122133.SAMN02745157_1006"/>
<dbReference type="GO" id="GO:0016887">
    <property type="term" value="F:ATP hydrolysis activity"/>
    <property type="evidence" value="ECO:0007669"/>
    <property type="project" value="InterPro"/>
</dbReference>
<evidence type="ECO:0000259" key="10">
    <source>
        <dbReference type="PROSITE" id="PS50893"/>
    </source>
</evidence>
<dbReference type="CDD" id="cd03215">
    <property type="entry name" value="ABC_Carb_Monos_II"/>
    <property type="match status" value="1"/>
</dbReference>
<dbReference type="Pfam" id="PF00005">
    <property type="entry name" value="ABC_tran"/>
    <property type="match status" value="2"/>
</dbReference>
<evidence type="ECO:0000256" key="4">
    <source>
        <dbReference type="ARBA" id="ARBA00022597"/>
    </source>
</evidence>
<evidence type="ECO:0000256" key="7">
    <source>
        <dbReference type="ARBA" id="ARBA00022840"/>
    </source>
</evidence>
<dbReference type="InterPro" id="IPR003439">
    <property type="entry name" value="ABC_transporter-like_ATP-bd"/>
</dbReference>
<dbReference type="SMART" id="SM00382">
    <property type="entry name" value="AAA"/>
    <property type="match status" value="2"/>
</dbReference>
<evidence type="ECO:0000256" key="2">
    <source>
        <dbReference type="ARBA" id="ARBA00022448"/>
    </source>
</evidence>
<dbReference type="GO" id="GO:0005524">
    <property type="term" value="F:ATP binding"/>
    <property type="evidence" value="ECO:0007669"/>
    <property type="project" value="UniProtKB-KW"/>
</dbReference>
<evidence type="ECO:0000256" key="3">
    <source>
        <dbReference type="ARBA" id="ARBA00022475"/>
    </source>
</evidence>
<keyword evidence="8" id="KW-1278">Translocase</keyword>
<evidence type="ECO:0000313" key="12">
    <source>
        <dbReference type="Proteomes" id="UP000184485"/>
    </source>
</evidence>
<dbReference type="OrthoDB" id="9805029at2"/>
<evidence type="ECO:0000256" key="8">
    <source>
        <dbReference type="ARBA" id="ARBA00022967"/>
    </source>
</evidence>
<organism evidence="11 12">
    <name type="scientific">Kaistia soli DSM 19436</name>
    <dbReference type="NCBI Taxonomy" id="1122133"/>
    <lineage>
        <taxon>Bacteria</taxon>
        <taxon>Pseudomonadati</taxon>
        <taxon>Pseudomonadota</taxon>
        <taxon>Alphaproteobacteria</taxon>
        <taxon>Hyphomicrobiales</taxon>
        <taxon>Kaistiaceae</taxon>
        <taxon>Kaistia</taxon>
    </lineage>
</organism>
<dbReference type="InterPro" id="IPR027417">
    <property type="entry name" value="P-loop_NTPase"/>
</dbReference>
<dbReference type="InterPro" id="IPR003593">
    <property type="entry name" value="AAA+_ATPase"/>
</dbReference>
<reference evidence="11 12" key="1">
    <citation type="submission" date="2016-11" db="EMBL/GenBank/DDBJ databases">
        <authorList>
            <person name="Jaros S."/>
            <person name="Januszkiewicz K."/>
            <person name="Wedrychowicz H."/>
        </authorList>
    </citation>
    <scope>NUCLEOTIDE SEQUENCE [LARGE SCALE GENOMIC DNA]</scope>
    <source>
        <strain evidence="11 12">DSM 19436</strain>
    </source>
</reference>
<proteinExistence type="inferred from homology"/>
<keyword evidence="9" id="KW-0472">Membrane</keyword>
<keyword evidence="3" id="KW-1003">Cell membrane</keyword>
<feature type="domain" description="ABC transporter" evidence="10">
    <location>
        <begin position="264"/>
        <end position="511"/>
    </location>
</feature>
<comment type="similarity">
    <text evidence="1">Belongs to the ABC transporter superfamily.</text>
</comment>
<evidence type="ECO:0000256" key="6">
    <source>
        <dbReference type="ARBA" id="ARBA00022741"/>
    </source>
</evidence>
<evidence type="ECO:0000256" key="9">
    <source>
        <dbReference type="ARBA" id="ARBA00023136"/>
    </source>
</evidence>
<keyword evidence="5" id="KW-0677">Repeat</keyword>
<dbReference type="Gene3D" id="3.40.50.300">
    <property type="entry name" value="P-loop containing nucleotide triphosphate hydrolases"/>
    <property type="match status" value="2"/>
</dbReference>
<dbReference type="InterPro" id="IPR017871">
    <property type="entry name" value="ABC_transporter-like_CS"/>
</dbReference>
<dbReference type="AlphaFoldDB" id="A0A1M4WLA0"/>
<dbReference type="PANTHER" id="PTHR43790:SF3">
    <property type="entry name" value="D-ALLOSE IMPORT ATP-BINDING PROTEIN ALSA-RELATED"/>
    <property type="match status" value="1"/>
</dbReference>
<keyword evidence="6" id="KW-0547">Nucleotide-binding</keyword>
<evidence type="ECO:0000256" key="1">
    <source>
        <dbReference type="ARBA" id="ARBA00005417"/>
    </source>
</evidence>
<protein>
    <submittedName>
        <fullName evidence="11">Ribose transport system ATP-binding protein</fullName>
    </submittedName>
</protein>
<dbReference type="EMBL" id="FQUP01000001">
    <property type="protein sequence ID" value="SHE81930.1"/>
    <property type="molecule type" value="Genomic_DNA"/>
</dbReference>
<dbReference type="CDD" id="cd03216">
    <property type="entry name" value="ABC_Carb_Monos_I"/>
    <property type="match status" value="1"/>
</dbReference>
<keyword evidence="7 11" id="KW-0067">ATP-binding</keyword>
<dbReference type="InterPro" id="IPR050107">
    <property type="entry name" value="ABC_carbohydrate_import_ATPase"/>
</dbReference>
<dbReference type="SUPFAM" id="SSF52540">
    <property type="entry name" value="P-loop containing nucleoside triphosphate hydrolases"/>
    <property type="match status" value="2"/>
</dbReference>
<feature type="domain" description="ABC transporter" evidence="10">
    <location>
        <begin position="16"/>
        <end position="252"/>
    </location>
</feature>
<dbReference type="Proteomes" id="UP000184485">
    <property type="component" value="Unassembled WGS sequence"/>
</dbReference>
<keyword evidence="4" id="KW-0762">Sugar transport</keyword>
<evidence type="ECO:0000256" key="5">
    <source>
        <dbReference type="ARBA" id="ARBA00022737"/>
    </source>
</evidence>
<accession>A0A1M4WLA0</accession>
<gene>
    <name evidence="11" type="ORF">SAMN02745157_1006</name>
</gene>
<dbReference type="PROSITE" id="PS50893">
    <property type="entry name" value="ABC_TRANSPORTER_2"/>
    <property type="match status" value="2"/>
</dbReference>
<dbReference type="PANTHER" id="PTHR43790">
    <property type="entry name" value="CARBOHYDRATE TRANSPORT ATP-BINDING PROTEIN MG119-RELATED"/>
    <property type="match status" value="1"/>
</dbReference>
<keyword evidence="12" id="KW-1185">Reference proteome</keyword>
<keyword evidence="2" id="KW-0813">Transport</keyword>
<name>A0A1M4WLA0_9HYPH</name>
<sequence length="520" mass="55354">MLSSDTFVSATMKPFIVAENIAKAYGGVQALTGVSLSIAPGEVHGLVGANGAGKSTLIKVLAGLVQPDAGQIVVDGVPVSLPTPHHATDLGMSFIHQELAFIPGMNVLQNILLGVPKKTRFGMVDWRAAARDVAPIAQRVGIKAPLFASVKGLSTAENWLINICRALVRNARLIVMDEPTASLSAAEAEKLFAIVEDLSASGVAVLYVSHRLDEIMRLCSRVSIFRDGRSVGCLESTAITRPALIEAIVGGKVEPLAAAERRTVVRQEIALTVKALTRAPKVNGVSFELRRGEVLGIGGLVGAGRTELARLIYGADRADSGVVTLDGASFSPRNPTQAVKAGLGLVPEERRAEGLLITKSVAFNLQIANLANIVRSPAWPLIHRRKREALSLQIVRDLAVKTPSIDTPVGRLSGGNQQKVVIGRWLLRAPKVLILDEPTRGVDIGARGEIHRLVRELAARGMAVIVISSEPDELPDLCDRVLVMVEGRIVSTLEGDAITRNAIVEASYFVGGRPIQEITI</sequence>
<dbReference type="PROSITE" id="PS00211">
    <property type="entry name" value="ABC_TRANSPORTER_1"/>
    <property type="match status" value="1"/>
</dbReference>